<feature type="region of interest" description="Disordered" evidence="6">
    <location>
        <begin position="324"/>
        <end position="345"/>
    </location>
</feature>
<feature type="region of interest" description="Disordered" evidence="6">
    <location>
        <begin position="606"/>
        <end position="642"/>
    </location>
</feature>
<dbReference type="GO" id="GO:0042393">
    <property type="term" value="F:histone binding"/>
    <property type="evidence" value="ECO:0007669"/>
    <property type="project" value="TreeGrafter"/>
</dbReference>
<feature type="region of interest" description="Disordered" evidence="6">
    <location>
        <begin position="665"/>
        <end position="692"/>
    </location>
</feature>
<dbReference type="InterPro" id="IPR001650">
    <property type="entry name" value="Helicase_C-like"/>
</dbReference>
<dbReference type="GO" id="GO:0016887">
    <property type="term" value="F:ATP hydrolysis activity"/>
    <property type="evidence" value="ECO:0007669"/>
    <property type="project" value="TreeGrafter"/>
</dbReference>
<dbReference type="GO" id="GO:0003682">
    <property type="term" value="F:chromatin binding"/>
    <property type="evidence" value="ECO:0007669"/>
    <property type="project" value="TreeGrafter"/>
</dbReference>
<evidence type="ECO:0000259" key="7">
    <source>
        <dbReference type="PROSITE" id="PS51192"/>
    </source>
</evidence>
<keyword evidence="3" id="KW-0378">Hydrolase</keyword>
<keyword evidence="10" id="KW-1185">Reference proteome</keyword>
<feature type="region of interest" description="Disordered" evidence="6">
    <location>
        <begin position="147"/>
        <end position="231"/>
    </location>
</feature>
<feature type="compositionally biased region" description="Basic residues" evidence="6">
    <location>
        <begin position="222"/>
        <end position="231"/>
    </location>
</feature>
<dbReference type="InterPro" id="IPR027417">
    <property type="entry name" value="P-loop_NTPase"/>
</dbReference>
<feature type="compositionally biased region" description="Polar residues" evidence="6">
    <location>
        <begin position="443"/>
        <end position="453"/>
    </location>
</feature>
<feature type="compositionally biased region" description="Basic residues" evidence="6">
    <location>
        <begin position="665"/>
        <end position="679"/>
    </location>
</feature>
<name>A0A4S8MS83_DENBC</name>
<dbReference type="PANTHER" id="PTHR45623:SF17">
    <property type="entry name" value="CHROMODOMAIN-HELICASE-DNA-BINDING PROTEIN 3-RELATED"/>
    <property type="match status" value="1"/>
</dbReference>
<evidence type="ECO:0000313" key="9">
    <source>
        <dbReference type="EMBL" id="THV06013.1"/>
    </source>
</evidence>
<accession>A0A4S8MS83</accession>
<evidence type="ECO:0000259" key="8">
    <source>
        <dbReference type="PROSITE" id="PS51194"/>
    </source>
</evidence>
<dbReference type="InterPro" id="IPR000330">
    <property type="entry name" value="SNF2_N"/>
</dbReference>
<feature type="compositionally biased region" description="Basic residues" evidence="6">
    <location>
        <begin position="258"/>
        <end position="267"/>
    </location>
</feature>
<evidence type="ECO:0000256" key="3">
    <source>
        <dbReference type="ARBA" id="ARBA00022801"/>
    </source>
</evidence>
<feature type="compositionally biased region" description="Polar residues" evidence="6">
    <location>
        <begin position="1450"/>
        <end position="1470"/>
    </location>
</feature>
<evidence type="ECO:0000256" key="4">
    <source>
        <dbReference type="ARBA" id="ARBA00022840"/>
    </source>
</evidence>
<dbReference type="GO" id="GO:0003677">
    <property type="term" value="F:DNA binding"/>
    <property type="evidence" value="ECO:0007669"/>
    <property type="project" value="TreeGrafter"/>
</dbReference>
<keyword evidence="5" id="KW-0539">Nucleus</keyword>
<dbReference type="SUPFAM" id="SSF54160">
    <property type="entry name" value="Chromo domain-like"/>
    <property type="match status" value="1"/>
</dbReference>
<dbReference type="PROSITE" id="PS51194">
    <property type="entry name" value="HELICASE_CTER"/>
    <property type="match status" value="1"/>
</dbReference>
<dbReference type="InterPro" id="IPR014001">
    <property type="entry name" value="Helicase_ATP-bd"/>
</dbReference>
<evidence type="ECO:0000313" key="10">
    <source>
        <dbReference type="Proteomes" id="UP000297245"/>
    </source>
</evidence>
<reference evidence="9 10" key="1">
    <citation type="journal article" date="2019" name="Nat. Ecol. Evol.">
        <title>Megaphylogeny resolves global patterns of mushroom evolution.</title>
        <authorList>
            <person name="Varga T."/>
            <person name="Krizsan K."/>
            <person name="Foldi C."/>
            <person name="Dima B."/>
            <person name="Sanchez-Garcia M."/>
            <person name="Sanchez-Ramirez S."/>
            <person name="Szollosi G.J."/>
            <person name="Szarkandi J.G."/>
            <person name="Papp V."/>
            <person name="Albert L."/>
            <person name="Andreopoulos W."/>
            <person name="Angelini C."/>
            <person name="Antonin V."/>
            <person name="Barry K.W."/>
            <person name="Bougher N.L."/>
            <person name="Buchanan P."/>
            <person name="Buyck B."/>
            <person name="Bense V."/>
            <person name="Catcheside P."/>
            <person name="Chovatia M."/>
            <person name="Cooper J."/>
            <person name="Damon W."/>
            <person name="Desjardin D."/>
            <person name="Finy P."/>
            <person name="Geml J."/>
            <person name="Haridas S."/>
            <person name="Hughes K."/>
            <person name="Justo A."/>
            <person name="Karasinski D."/>
            <person name="Kautmanova I."/>
            <person name="Kiss B."/>
            <person name="Kocsube S."/>
            <person name="Kotiranta H."/>
            <person name="LaButti K.M."/>
            <person name="Lechner B.E."/>
            <person name="Liimatainen K."/>
            <person name="Lipzen A."/>
            <person name="Lukacs Z."/>
            <person name="Mihaltcheva S."/>
            <person name="Morgado L.N."/>
            <person name="Niskanen T."/>
            <person name="Noordeloos M.E."/>
            <person name="Ohm R.A."/>
            <person name="Ortiz-Santana B."/>
            <person name="Ovrebo C."/>
            <person name="Racz N."/>
            <person name="Riley R."/>
            <person name="Savchenko A."/>
            <person name="Shiryaev A."/>
            <person name="Soop K."/>
            <person name="Spirin V."/>
            <person name="Szebenyi C."/>
            <person name="Tomsovsky M."/>
            <person name="Tulloss R.E."/>
            <person name="Uehling J."/>
            <person name="Grigoriev I.V."/>
            <person name="Vagvolgyi C."/>
            <person name="Papp T."/>
            <person name="Martin F.M."/>
            <person name="Miettinen O."/>
            <person name="Hibbett D.S."/>
            <person name="Nagy L.G."/>
        </authorList>
    </citation>
    <scope>NUCLEOTIDE SEQUENCE [LARGE SCALE GENOMIC DNA]</scope>
    <source>
        <strain evidence="9 10">CBS 962.96</strain>
    </source>
</reference>
<feature type="region of interest" description="Disordered" evidence="6">
    <location>
        <begin position="443"/>
        <end position="470"/>
    </location>
</feature>
<dbReference type="PANTHER" id="PTHR45623">
    <property type="entry name" value="CHROMODOMAIN-HELICASE-DNA-BINDING PROTEIN 3-RELATED-RELATED"/>
    <property type="match status" value="1"/>
</dbReference>
<gene>
    <name evidence="9" type="ORF">K435DRAFT_744240</name>
</gene>
<keyword evidence="4" id="KW-0067">ATP-binding</keyword>
<dbReference type="SUPFAM" id="SSF52540">
    <property type="entry name" value="P-loop containing nucleoside triphosphate hydrolases"/>
    <property type="match status" value="2"/>
</dbReference>
<dbReference type="CDD" id="cd18793">
    <property type="entry name" value="SF2_C_SNF"/>
    <property type="match status" value="1"/>
</dbReference>
<dbReference type="Pfam" id="PF00271">
    <property type="entry name" value="Helicase_C"/>
    <property type="match status" value="1"/>
</dbReference>
<feature type="compositionally biased region" description="Acidic residues" evidence="6">
    <location>
        <begin position="163"/>
        <end position="178"/>
    </location>
</feature>
<feature type="region of interest" description="Disordered" evidence="6">
    <location>
        <begin position="245"/>
        <end position="269"/>
    </location>
</feature>
<dbReference type="Gene3D" id="3.40.50.300">
    <property type="entry name" value="P-loop containing nucleotide triphosphate hydrolases"/>
    <property type="match status" value="1"/>
</dbReference>
<dbReference type="GO" id="GO:0140658">
    <property type="term" value="F:ATP-dependent chromatin remodeler activity"/>
    <property type="evidence" value="ECO:0007669"/>
    <property type="project" value="TreeGrafter"/>
</dbReference>
<feature type="domain" description="Helicase ATP-binding" evidence="7">
    <location>
        <begin position="836"/>
        <end position="1013"/>
    </location>
</feature>
<organism evidence="9 10">
    <name type="scientific">Dendrothele bispora (strain CBS 962.96)</name>
    <dbReference type="NCBI Taxonomy" id="1314807"/>
    <lineage>
        <taxon>Eukaryota</taxon>
        <taxon>Fungi</taxon>
        <taxon>Dikarya</taxon>
        <taxon>Basidiomycota</taxon>
        <taxon>Agaricomycotina</taxon>
        <taxon>Agaricomycetes</taxon>
        <taxon>Agaricomycetidae</taxon>
        <taxon>Agaricales</taxon>
        <taxon>Agaricales incertae sedis</taxon>
        <taxon>Dendrothele</taxon>
    </lineage>
</organism>
<keyword evidence="2" id="KW-0547">Nucleotide-binding</keyword>
<evidence type="ECO:0000256" key="1">
    <source>
        <dbReference type="ARBA" id="ARBA00004123"/>
    </source>
</evidence>
<dbReference type="Gene3D" id="3.40.50.10810">
    <property type="entry name" value="Tandem AAA-ATPase domain"/>
    <property type="match status" value="1"/>
</dbReference>
<dbReference type="InterPro" id="IPR016197">
    <property type="entry name" value="Chromo-like_dom_sf"/>
</dbReference>
<dbReference type="Pfam" id="PF23615">
    <property type="entry name" value="Chromo_MIT1"/>
    <property type="match status" value="1"/>
</dbReference>
<feature type="region of interest" description="Disordered" evidence="6">
    <location>
        <begin position="1673"/>
        <end position="1692"/>
    </location>
</feature>
<dbReference type="GO" id="GO:0005524">
    <property type="term" value="F:ATP binding"/>
    <property type="evidence" value="ECO:0007669"/>
    <property type="project" value="UniProtKB-KW"/>
</dbReference>
<dbReference type="OrthoDB" id="5857104at2759"/>
<evidence type="ECO:0000256" key="5">
    <source>
        <dbReference type="ARBA" id="ARBA00023242"/>
    </source>
</evidence>
<dbReference type="Proteomes" id="UP000297245">
    <property type="component" value="Unassembled WGS sequence"/>
</dbReference>
<dbReference type="EMBL" id="ML179045">
    <property type="protein sequence ID" value="THV06013.1"/>
    <property type="molecule type" value="Genomic_DNA"/>
</dbReference>
<feature type="compositionally biased region" description="Polar residues" evidence="6">
    <location>
        <begin position="245"/>
        <end position="257"/>
    </location>
</feature>
<evidence type="ECO:0008006" key="11">
    <source>
        <dbReference type="Google" id="ProtNLM"/>
    </source>
</evidence>
<proteinExistence type="predicted"/>
<evidence type="ECO:0000256" key="6">
    <source>
        <dbReference type="SAM" id="MobiDB-lite"/>
    </source>
</evidence>
<sequence length="1759" mass="199325">MADHEPPDPLQLLSSDSSIQQIYENPSTSRTIQKLYVSPPRLTQEEKIQYSDIPEEGLFSEPELVVDEIVGEFRDEKNGLFYYARREQELLRSYPAKVLEKHHKHLIESYDYKRKHRLVPEKFDPSSQEVEPGSRIRIHLKVNRRRSKAEVSYRSGSESVFAESDDSPESTDTEDDEYGAVITHRKSSRLPPTRPPFSPKKTRSRGIRPILEDDDSDSEAAHKRRVTRSKKGRRIDYDVGLESDQIQASDSQVSSRTRGNKKTKTKKTYSAGARPAYGHFRSMDDIGYDPDEETRALRAHRRFCEKCHKAPATVLLQLALKNAKKGKRKKHAESDNSEDSQDEKEAAIEKGGWVQCLKCPVAAHWKCLAGTQRDEILRATRQRDREAWLKQHEGQEVDVAKDGPRKRPTLECDQTTEFICGSCLKGGICMGCMEIALDPNSVNAPAPQKSNTDGPAATDEDGEKEVSLDPKQPSQLLFRCLTCKRLGHYAHLALPDSLENEVETAERLQDSDWLCNDCLSYQWSLDKILAWRPYPPNSVEPPRTEPVHYKSSLPREYLIKWLDRSYRRLTWVPHMWLLSTHPSKLKNFLTSGSKVELLDGAERKDFDDRPSDIFDDTDVQDSLPRTDETPSDAAPSAMPDAEARIPLEWKTADRVLSVLLRRPHPRKVSRSSKGRKGRQTRTIISDDEGNDEEAEDVYKAMFDAGEMPPQGFTESVPAFEARMKRKFGEESEDIDLVVWAFMKWVDLGYDQATWDTPPKRSDPTYTAFEIAFRRFVSAREVTVVKHKKGAITALDKRTKGEYRRKLMFKDPSEIQLGQDPKLKLMPFQLDGFNWLCDNWWNKQACILADDMGLGKTVQVASFIGRAIGEFGAQPALVIVPNSTITNWVREFERWAPNLRVVPFYGETKSREVVKEFELFHDDVEPGTTGAKFHVLVTTFEAVINPRDFTSVFKAQPRWEILVVDEGQRLKSDSSLLFRKLNELKTLHRVIMTGTPLNNNMRELFNLMNFLDPSEWQDLDALEREHEELTEELVKQLHNRLRPYFLRRIKSDVLDLPPKNEVIVPVSMTKLQKELYRSILSRNLDLLAGLTKPGTQVQTSARKSKITNMLMELRKCLQHPYLCDEGIEPRGLSLQETHEKLIDASAKLRLLKNLLPKLKARGHRVLLFSQFVIALNIVEDFLVGEGYKFLRLDGNTPGFKRQKDMDEFNRPGSDTFIYLLTTRAGGVGINLYTADTVVIFDPDFNPHQDLQAIARSHRFGQTKTCLVFKLMVKESAEERIMQMGKKKLVLDHLIVQKINDEESAGENVQSILMYGAQALFESDEGSAKDITYTDNDIDSLIQRTETEGDADDSARKESSGTFSFAKIWTADKDELEEIEDEDQAQGDSWAQTLQKINTEREKLKIQEEALSGRGVRRKAAMQKQNVYIEDTPIKKNKKNKFRTISDGESAYQGSGTDSEDNSTSTQLSGPENQRDPSTKQGNTMIVNGRLTVDIVTQKSTSGPACGLCNQQHGEGQCSMTESSENLVEYREMLLLHADDEPWETRSAAVKAIDEILHRRGQLHLIVGQPLYLVKKLVPAGNVKRENQKNTYQPPAVSNPQNSDAPSQAPRPGIQPTGLPKSRLPNNALHSMPKHPLSAQPVAGSSQIATSQTAPNYSVQLTAGPSRVPDAPTPIQISAKRPPSPNSLIPTGKKARKGEDCAVCGMPLHTLGECPVINEGPERVELEIKRFERLGLTHWVQVLRSVHSQQVAKRTKTLNRS</sequence>
<dbReference type="SMART" id="SM00490">
    <property type="entry name" value="HELICc"/>
    <property type="match status" value="1"/>
</dbReference>
<dbReference type="SMART" id="SM00487">
    <property type="entry name" value="DEXDc"/>
    <property type="match status" value="1"/>
</dbReference>
<evidence type="ECO:0000256" key="2">
    <source>
        <dbReference type="ARBA" id="ARBA00022741"/>
    </source>
</evidence>
<feature type="region of interest" description="Disordered" evidence="6">
    <location>
        <begin position="1437"/>
        <end position="1482"/>
    </location>
</feature>
<dbReference type="Pfam" id="PF00176">
    <property type="entry name" value="SNF2-rel_dom"/>
    <property type="match status" value="1"/>
</dbReference>
<dbReference type="InterPro" id="IPR049730">
    <property type="entry name" value="SNF2/RAD54-like_C"/>
</dbReference>
<dbReference type="InterPro" id="IPR038718">
    <property type="entry name" value="SNF2-like_sf"/>
</dbReference>
<dbReference type="InterPro" id="IPR056616">
    <property type="entry name" value="Chromo_MIT1"/>
</dbReference>
<feature type="region of interest" description="Disordered" evidence="6">
    <location>
        <begin position="1582"/>
        <end position="1649"/>
    </location>
</feature>
<feature type="compositionally biased region" description="Polar residues" evidence="6">
    <location>
        <begin position="1587"/>
        <end position="1604"/>
    </location>
</feature>
<comment type="subcellular location">
    <subcellularLocation>
        <location evidence="1">Nucleus</location>
    </subcellularLocation>
</comment>
<protein>
    <recommendedName>
        <fullName evidence="11">Chromatin remodeling factor mit1</fullName>
    </recommendedName>
</protein>
<feature type="compositionally biased region" description="Low complexity" evidence="6">
    <location>
        <begin position="631"/>
        <end position="640"/>
    </location>
</feature>
<dbReference type="GO" id="GO:0005634">
    <property type="term" value="C:nucleus"/>
    <property type="evidence" value="ECO:0007669"/>
    <property type="project" value="UniProtKB-SubCell"/>
</dbReference>
<feature type="domain" description="Helicase C-terminal" evidence="8">
    <location>
        <begin position="1149"/>
        <end position="1301"/>
    </location>
</feature>
<dbReference type="GO" id="GO:0000785">
    <property type="term" value="C:chromatin"/>
    <property type="evidence" value="ECO:0007669"/>
    <property type="project" value="TreeGrafter"/>
</dbReference>
<dbReference type="PROSITE" id="PS51192">
    <property type="entry name" value="HELICASE_ATP_BIND_1"/>
    <property type="match status" value="1"/>
</dbReference>